<evidence type="ECO:0000313" key="2">
    <source>
        <dbReference type="EMBL" id="TQL79106.1"/>
    </source>
</evidence>
<evidence type="ECO:0008006" key="4">
    <source>
        <dbReference type="Google" id="ProtNLM"/>
    </source>
</evidence>
<reference evidence="2 3" key="1">
    <citation type="submission" date="2019-06" db="EMBL/GenBank/DDBJ databases">
        <title>Sequencing the genomes of 1000 actinobacteria strains.</title>
        <authorList>
            <person name="Klenk H.-P."/>
        </authorList>
    </citation>
    <scope>NUCLEOTIDE SEQUENCE [LARGE SCALE GENOMIC DNA]</scope>
    <source>
        <strain evidence="2 3">DSM 45928</strain>
    </source>
</reference>
<feature type="region of interest" description="Disordered" evidence="1">
    <location>
        <begin position="231"/>
        <end position="250"/>
    </location>
</feature>
<comment type="caution">
    <text evidence="2">The sequence shown here is derived from an EMBL/GenBank/DDBJ whole genome shotgun (WGS) entry which is preliminary data.</text>
</comment>
<feature type="compositionally biased region" description="Gly residues" evidence="1">
    <location>
        <begin position="240"/>
        <end position="250"/>
    </location>
</feature>
<proteinExistence type="predicted"/>
<evidence type="ECO:0000313" key="3">
    <source>
        <dbReference type="Proteomes" id="UP000317043"/>
    </source>
</evidence>
<keyword evidence="3" id="KW-1185">Reference proteome</keyword>
<dbReference type="EMBL" id="VFOW01000001">
    <property type="protein sequence ID" value="TQL79106.1"/>
    <property type="molecule type" value="Genomic_DNA"/>
</dbReference>
<accession>A0A543B2S0</accession>
<dbReference type="AlphaFoldDB" id="A0A543B2S0"/>
<sequence>MSVSAIRLPSSVGSLRPASQLADASVGFPVADGLGDVLPWPRLRPGVVVGITSRVPAGMTSLVFSLLAGPSKAGSWCAVVGASRLSAEAASHAGVQLSRLALVPYLDGRSHQVTAALLEGIDVVAVNAQESIRPADAARLAAKARNRGSVLVPFGAAAARWPNADLMLTVSEASWYGLRSGRGVLKHCRLTVSATVRGREREVVLWPYGRPTAWQSVDERAGLAPVISLSERKDNRRGGRPGAGTGRAVS</sequence>
<protein>
    <recommendedName>
        <fullName evidence="4">Protein RecA</fullName>
    </recommendedName>
</protein>
<gene>
    <name evidence="2" type="ORF">FB566_4707</name>
</gene>
<name>A0A543B2S0_9ACTN</name>
<dbReference type="Proteomes" id="UP000317043">
    <property type="component" value="Unassembled WGS sequence"/>
</dbReference>
<evidence type="ECO:0000256" key="1">
    <source>
        <dbReference type="SAM" id="MobiDB-lite"/>
    </source>
</evidence>
<dbReference type="InParanoid" id="A0A543B2S0"/>
<organism evidence="2 3">
    <name type="scientific">Stackebrandtia endophytica</name>
    <dbReference type="NCBI Taxonomy" id="1496996"/>
    <lineage>
        <taxon>Bacteria</taxon>
        <taxon>Bacillati</taxon>
        <taxon>Actinomycetota</taxon>
        <taxon>Actinomycetes</taxon>
        <taxon>Glycomycetales</taxon>
        <taxon>Glycomycetaceae</taxon>
        <taxon>Stackebrandtia</taxon>
    </lineage>
</organism>